<dbReference type="InParanoid" id="A0A316YSV1"/>
<organism evidence="2 3">
    <name type="scientific">Acaromyces ingoldii</name>
    <dbReference type="NCBI Taxonomy" id="215250"/>
    <lineage>
        <taxon>Eukaryota</taxon>
        <taxon>Fungi</taxon>
        <taxon>Dikarya</taxon>
        <taxon>Basidiomycota</taxon>
        <taxon>Ustilaginomycotina</taxon>
        <taxon>Exobasidiomycetes</taxon>
        <taxon>Exobasidiales</taxon>
        <taxon>Cryptobasidiaceae</taxon>
        <taxon>Acaromyces</taxon>
    </lineage>
</organism>
<evidence type="ECO:0000313" key="2">
    <source>
        <dbReference type="EMBL" id="PWN92630.1"/>
    </source>
</evidence>
<dbReference type="GeneID" id="37047438"/>
<evidence type="ECO:0000256" key="1">
    <source>
        <dbReference type="SAM" id="MobiDB-lite"/>
    </source>
</evidence>
<feature type="region of interest" description="Disordered" evidence="1">
    <location>
        <begin position="1"/>
        <end position="20"/>
    </location>
</feature>
<feature type="compositionally biased region" description="Low complexity" evidence="1">
    <location>
        <begin position="51"/>
        <end position="96"/>
    </location>
</feature>
<dbReference type="RefSeq" id="XP_025379828.1">
    <property type="nucleotide sequence ID" value="XM_025525522.1"/>
</dbReference>
<feature type="compositionally biased region" description="Low complexity" evidence="1">
    <location>
        <begin position="105"/>
        <end position="128"/>
    </location>
</feature>
<proteinExistence type="predicted"/>
<protein>
    <submittedName>
        <fullName evidence="2">Uncharacterized protein</fullName>
    </submittedName>
</protein>
<gene>
    <name evidence="2" type="ORF">FA10DRAFT_495</name>
</gene>
<accession>A0A316YSV1</accession>
<feature type="region of interest" description="Disordered" evidence="1">
    <location>
        <begin position="38"/>
        <end position="142"/>
    </location>
</feature>
<evidence type="ECO:0000313" key="3">
    <source>
        <dbReference type="Proteomes" id="UP000245768"/>
    </source>
</evidence>
<name>A0A316YSV1_9BASI</name>
<dbReference type="Proteomes" id="UP000245768">
    <property type="component" value="Unassembled WGS sequence"/>
</dbReference>
<dbReference type="EMBL" id="KZ819634">
    <property type="protein sequence ID" value="PWN92630.1"/>
    <property type="molecule type" value="Genomic_DNA"/>
</dbReference>
<keyword evidence="3" id="KW-1185">Reference proteome</keyword>
<dbReference type="AlphaFoldDB" id="A0A316YSV1"/>
<sequence>MSHPLHARLSVSSPDHTGVHRQMMRPLMAVCKGIREAPPTVPLLCNHPRCRTSSVRRFPSSSRASSTSTGSASSGPLSSAEVSSSSSSSSSRTSRTSSDRPPRPGRSTPTGPSGASTSAANFSTASWSWREDHHSPRASTRS</sequence>
<reference evidence="2 3" key="1">
    <citation type="journal article" date="2018" name="Mol. Biol. Evol.">
        <title>Broad Genomic Sampling Reveals a Smut Pathogenic Ancestry of the Fungal Clade Ustilaginomycotina.</title>
        <authorList>
            <person name="Kijpornyongpan T."/>
            <person name="Mondo S.J."/>
            <person name="Barry K."/>
            <person name="Sandor L."/>
            <person name="Lee J."/>
            <person name="Lipzen A."/>
            <person name="Pangilinan J."/>
            <person name="LaButti K."/>
            <person name="Hainaut M."/>
            <person name="Henrissat B."/>
            <person name="Grigoriev I.V."/>
            <person name="Spatafora J.W."/>
            <person name="Aime M.C."/>
        </authorList>
    </citation>
    <scope>NUCLEOTIDE SEQUENCE [LARGE SCALE GENOMIC DNA]</scope>
    <source>
        <strain evidence="2 3">MCA 4198</strain>
    </source>
</reference>